<gene>
    <name evidence="1" type="ORF">P4O66_014334</name>
</gene>
<sequence>MLHCSRDMPHQEDVAQMFLSGGAEEAPYAHTVPCHTGEGHGECIQRRVYRQQRRGHVFVCSLWGPSFHVR</sequence>
<dbReference type="EMBL" id="JAROKS010000021">
    <property type="protein sequence ID" value="KAK1790438.1"/>
    <property type="molecule type" value="Genomic_DNA"/>
</dbReference>
<evidence type="ECO:0000313" key="1">
    <source>
        <dbReference type="EMBL" id="KAK1790438.1"/>
    </source>
</evidence>
<name>A0AAD8YZW7_9TELE</name>
<keyword evidence="2" id="KW-1185">Reference proteome</keyword>
<dbReference type="Proteomes" id="UP001239994">
    <property type="component" value="Unassembled WGS sequence"/>
</dbReference>
<comment type="caution">
    <text evidence="1">The sequence shown here is derived from an EMBL/GenBank/DDBJ whole genome shotgun (WGS) entry which is preliminary data.</text>
</comment>
<evidence type="ECO:0000313" key="2">
    <source>
        <dbReference type="Proteomes" id="UP001239994"/>
    </source>
</evidence>
<organism evidence="1 2">
    <name type="scientific">Electrophorus voltai</name>
    <dbReference type="NCBI Taxonomy" id="2609070"/>
    <lineage>
        <taxon>Eukaryota</taxon>
        <taxon>Metazoa</taxon>
        <taxon>Chordata</taxon>
        <taxon>Craniata</taxon>
        <taxon>Vertebrata</taxon>
        <taxon>Euteleostomi</taxon>
        <taxon>Actinopterygii</taxon>
        <taxon>Neopterygii</taxon>
        <taxon>Teleostei</taxon>
        <taxon>Ostariophysi</taxon>
        <taxon>Gymnotiformes</taxon>
        <taxon>Gymnotoidei</taxon>
        <taxon>Gymnotidae</taxon>
        <taxon>Electrophorus</taxon>
    </lineage>
</organism>
<protein>
    <submittedName>
        <fullName evidence="1">Uncharacterized protein</fullName>
    </submittedName>
</protein>
<dbReference type="AlphaFoldDB" id="A0AAD8YZW7"/>
<proteinExistence type="predicted"/>
<accession>A0AAD8YZW7</accession>
<reference evidence="1" key="1">
    <citation type="submission" date="2023-03" db="EMBL/GenBank/DDBJ databases">
        <title>Electrophorus voltai genome.</title>
        <authorList>
            <person name="Bian C."/>
        </authorList>
    </citation>
    <scope>NUCLEOTIDE SEQUENCE</scope>
    <source>
        <strain evidence="1">CB-2022</strain>
        <tissue evidence="1">Muscle</tissue>
    </source>
</reference>